<proteinExistence type="predicted"/>
<sequence length="166" mass="17957">MNQRSVLDERHEEKKCTPTFAVSEFNSTVVAIIAYFQDKTGKTKAAGLIKSGLKPGHRYDVVITNDCGMILKNITSDLGFASALAGDGSGPFTGTLKDVNLNCDSNGVLNAYTPKPPAGSSNSSDSSSDYYYKDPCKTYYRKRDEGAETRIFEDGSSYAQAPILSL</sequence>
<protein>
    <submittedName>
        <fullName evidence="1">8914_t:CDS:1</fullName>
    </submittedName>
</protein>
<keyword evidence="2" id="KW-1185">Reference proteome</keyword>
<comment type="caution">
    <text evidence="1">The sequence shown here is derived from an EMBL/GenBank/DDBJ whole genome shotgun (WGS) entry which is preliminary data.</text>
</comment>
<evidence type="ECO:0000313" key="2">
    <source>
        <dbReference type="Proteomes" id="UP000789901"/>
    </source>
</evidence>
<evidence type="ECO:0000313" key="1">
    <source>
        <dbReference type="EMBL" id="CAG8828431.1"/>
    </source>
</evidence>
<gene>
    <name evidence="1" type="ORF">GMARGA_LOCUS29695</name>
</gene>
<reference evidence="1 2" key="1">
    <citation type="submission" date="2021-06" db="EMBL/GenBank/DDBJ databases">
        <authorList>
            <person name="Kallberg Y."/>
            <person name="Tangrot J."/>
            <person name="Rosling A."/>
        </authorList>
    </citation>
    <scope>NUCLEOTIDE SEQUENCE [LARGE SCALE GENOMIC DNA]</scope>
    <source>
        <strain evidence="1 2">120-4 pot B 10/14</strain>
    </source>
</reference>
<dbReference type="EMBL" id="CAJVQB010040475">
    <property type="protein sequence ID" value="CAG8828431.1"/>
    <property type="molecule type" value="Genomic_DNA"/>
</dbReference>
<accession>A0ABN7WDY9</accession>
<dbReference type="Proteomes" id="UP000789901">
    <property type="component" value="Unassembled WGS sequence"/>
</dbReference>
<organism evidence="1 2">
    <name type="scientific">Gigaspora margarita</name>
    <dbReference type="NCBI Taxonomy" id="4874"/>
    <lineage>
        <taxon>Eukaryota</taxon>
        <taxon>Fungi</taxon>
        <taxon>Fungi incertae sedis</taxon>
        <taxon>Mucoromycota</taxon>
        <taxon>Glomeromycotina</taxon>
        <taxon>Glomeromycetes</taxon>
        <taxon>Diversisporales</taxon>
        <taxon>Gigasporaceae</taxon>
        <taxon>Gigaspora</taxon>
    </lineage>
</organism>
<name>A0ABN7WDY9_GIGMA</name>